<protein>
    <submittedName>
        <fullName evidence="2">Uncharacterized protein LOC100180888</fullName>
    </submittedName>
</protein>
<feature type="compositionally biased region" description="Low complexity" evidence="1">
    <location>
        <begin position="9"/>
        <end position="18"/>
    </location>
</feature>
<evidence type="ECO:0000313" key="2">
    <source>
        <dbReference type="EMBL" id="CAB3262619.1"/>
    </source>
</evidence>
<proteinExistence type="evidence at transcript level"/>
<accession>A0A6F9DHJ4</accession>
<feature type="region of interest" description="Disordered" evidence="1">
    <location>
        <begin position="1"/>
        <end position="63"/>
    </location>
</feature>
<reference evidence="2" key="1">
    <citation type="submission" date="2020-04" db="EMBL/GenBank/DDBJ databases">
        <authorList>
            <person name="Neveu A P."/>
        </authorList>
    </citation>
    <scope>NUCLEOTIDE SEQUENCE</scope>
    <source>
        <tissue evidence="2">Whole embryo</tissue>
    </source>
</reference>
<gene>
    <name evidence="2" type="primary">LOC100180888-002</name>
</gene>
<sequence>MDKKHGIPSGDDSTSSTSYTPEADLKPSSQKSNESEIAETTQQASGTADCPPNKASAFTSSREYSDVSHGQTVVEPEPHLVVNKWHRNVVSSFASRKFNKSLLERIGATFTEAQKQHCCNTLERQEQCKKILEIWTMQATGDHPRLVTDLVHLLEDLKAESTEDSHSTFDEIIEKLHLSLRPSVS</sequence>
<dbReference type="AlphaFoldDB" id="A0A6F9DHJ4"/>
<name>A0A6F9DHJ4_9ASCI</name>
<dbReference type="EMBL" id="LR786757">
    <property type="protein sequence ID" value="CAB3262619.1"/>
    <property type="molecule type" value="mRNA"/>
</dbReference>
<organism evidence="2">
    <name type="scientific">Phallusia mammillata</name>
    <dbReference type="NCBI Taxonomy" id="59560"/>
    <lineage>
        <taxon>Eukaryota</taxon>
        <taxon>Metazoa</taxon>
        <taxon>Chordata</taxon>
        <taxon>Tunicata</taxon>
        <taxon>Ascidiacea</taxon>
        <taxon>Phlebobranchia</taxon>
        <taxon>Ascidiidae</taxon>
        <taxon>Phallusia</taxon>
    </lineage>
</organism>
<evidence type="ECO:0000256" key="1">
    <source>
        <dbReference type="SAM" id="MobiDB-lite"/>
    </source>
</evidence>